<feature type="signal peptide" evidence="1">
    <location>
        <begin position="1"/>
        <end position="28"/>
    </location>
</feature>
<dbReference type="EMBL" id="QGKL01000043">
    <property type="protein sequence ID" value="PWQ93174.1"/>
    <property type="molecule type" value="Genomic_DNA"/>
</dbReference>
<evidence type="ECO:0000313" key="3">
    <source>
        <dbReference type="Proteomes" id="UP000245506"/>
    </source>
</evidence>
<dbReference type="PANTHER" id="PTHR37952:SF2">
    <property type="entry name" value="PROTEIN CREA"/>
    <property type="match status" value="1"/>
</dbReference>
<dbReference type="RefSeq" id="WP_109826775.1">
    <property type="nucleotide sequence ID" value="NZ_QGKL01000043.1"/>
</dbReference>
<evidence type="ECO:0000313" key="2">
    <source>
        <dbReference type="EMBL" id="PWQ93174.1"/>
    </source>
</evidence>
<keyword evidence="3" id="KW-1185">Reference proteome</keyword>
<dbReference type="Proteomes" id="UP000245506">
    <property type="component" value="Unassembled WGS sequence"/>
</dbReference>
<name>A0A317C3H3_9GAMM</name>
<keyword evidence="1" id="KW-0732">Signal</keyword>
<proteinExistence type="predicted"/>
<protein>
    <submittedName>
        <fullName evidence="2">CREA protein</fullName>
    </submittedName>
</protein>
<dbReference type="PANTHER" id="PTHR37952">
    <property type="match status" value="1"/>
</dbReference>
<dbReference type="InterPro" id="IPR010292">
    <property type="entry name" value="Uncharacterised_CreA"/>
</dbReference>
<feature type="chain" id="PRO_5016466398" evidence="1">
    <location>
        <begin position="29"/>
        <end position="166"/>
    </location>
</feature>
<accession>A0A317C3H3</accession>
<dbReference type="GO" id="GO:0005829">
    <property type="term" value="C:cytosol"/>
    <property type="evidence" value="ECO:0007669"/>
    <property type="project" value="TreeGrafter"/>
</dbReference>
<evidence type="ECO:0000256" key="1">
    <source>
        <dbReference type="SAM" id="SignalP"/>
    </source>
</evidence>
<reference evidence="2 3" key="1">
    <citation type="submission" date="2018-05" db="EMBL/GenBank/DDBJ databases">
        <title>Leucothrix arctica sp. nov., isolated from Arctic seawater.</title>
        <authorList>
            <person name="Choi A."/>
            <person name="Baek K."/>
        </authorList>
    </citation>
    <scope>NUCLEOTIDE SEQUENCE [LARGE SCALE GENOMIC DNA]</scope>
    <source>
        <strain evidence="2 3">IMCC9719</strain>
    </source>
</reference>
<dbReference type="PIRSF" id="PIRSF003174">
    <property type="entry name" value="CreA"/>
    <property type="match status" value="1"/>
</dbReference>
<organism evidence="2 3">
    <name type="scientific">Leucothrix arctica</name>
    <dbReference type="NCBI Taxonomy" id="1481894"/>
    <lineage>
        <taxon>Bacteria</taxon>
        <taxon>Pseudomonadati</taxon>
        <taxon>Pseudomonadota</taxon>
        <taxon>Gammaproteobacteria</taxon>
        <taxon>Thiotrichales</taxon>
        <taxon>Thiotrichaceae</taxon>
        <taxon>Leucothrix</taxon>
    </lineage>
</organism>
<dbReference type="Pfam" id="PF05981">
    <property type="entry name" value="CreA"/>
    <property type="match status" value="1"/>
</dbReference>
<dbReference type="AlphaFoldDB" id="A0A317C3H3"/>
<comment type="caution">
    <text evidence="2">The sequence shown here is derived from an EMBL/GenBank/DDBJ whole genome shotgun (WGS) entry which is preliminary data.</text>
</comment>
<sequence length="166" mass="18258">MNKLSTALGSTVAIASFSLMALSFSVQAKEVGDVNVDWLGSDIKIEAIEDPKVKGVTCHFSYFDRGVIERLRNGEVFSDPSNSAISCKQTGPLVIGDIEKDEGGESVFSKRTSLVWKSLKVTRVYDEENKTLIYLSHATEVQNGSAKMDLSTIPLYGQKVTWTEEE</sequence>
<dbReference type="OrthoDB" id="9788409at2"/>
<gene>
    <name evidence="2" type="ORF">DKT75_21030</name>
</gene>